<comment type="caution">
    <text evidence="4">The sequence shown here is derived from an EMBL/GenBank/DDBJ whole genome shotgun (WGS) entry which is preliminary data.</text>
</comment>
<proteinExistence type="predicted"/>
<dbReference type="InterPro" id="IPR011006">
    <property type="entry name" value="CheY-like_superfamily"/>
</dbReference>
<evidence type="ECO:0000259" key="3">
    <source>
        <dbReference type="PROSITE" id="PS50110"/>
    </source>
</evidence>
<dbReference type="Pfam" id="PF00072">
    <property type="entry name" value="Response_reg"/>
    <property type="match status" value="1"/>
</dbReference>
<sequence>MQRLHNILVVDDEVSILTAIKRLFKSFPLINCFTTTSPKEALKIMANKEIDLIVTDQRMPEMTGIELLREVTAKYPDVIKIILTAYSDIDVILKAINEIGIYKFILKPWDNQDLRLTIIRALEWKETLEENKSLQQELKKRQAILSYWEHKYPGISKVQIDEDGEVYVELEMEE</sequence>
<reference evidence="4" key="1">
    <citation type="journal article" date="2020" name="mSystems">
        <title>Genome- and Community-Level Interaction Insights into Carbon Utilization and Element Cycling Functions of Hydrothermarchaeota in Hydrothermal Sediment.</title>
        <authorList>
            <person name="Zhou Z."/>
            <person name="Liu Y."/>
            <person name="Xu W."/>
            <person name="Pan J."/>
            <person name="Luo Z.H."/>
            <person name="Li M."/>
        </authorList>
    </citation>
    <scope>NUCLEOTIDE SEQUENCE [LARGE SCALE GENOMIC DNA]</scope>
    <source>
        <strain evidence="4">HyVt-233</strain>
    </source>
</reference>
<feature type="domain" description="Response regulatory" evidence="3">
    <location>
        <begin position="6"/>
        <end position="122"/>
    </location>
</feature>
<protein>
    <submittedName>
        <fullName evidence="4">Response regulator</fullName>
    </submittedName>
</protein>
<name>A0A7C0Y4S8_DESA2</name>
<dbReference type="PANTHER" id="PTHR44591:SF19">
    <property type="entry name" value="TWO-COMPONENT RESPONSE REGULATOR-RELATED"/>
    <property type="match status" value="1"/>
</dbReference>
<dbReference type="Gene3D" id="3.40.50.2300">
    <property type="match status" value="1"/>
</dbReference>
<dbReference type="PANTHER" id="PTHR44591">
    <property type="entry name" value="STRESS RESPONSE REGULATOR PROTEIN 1"/>
    <property type="match status" value="1"/>
</dbReference>
<dbReference type="CDD" id="cd17569">
    <property type="entry name" value="REC_HupR-like"/>
    <property type="match status" value="1"/>
</dbReference>
<dbReference type="EMBL" id="DRBS01000224">
    <property type="protein sequence ID" value="HDD44361.1"/>
    <property type="molecule type" value="Genomic_DNA"/>
</dbReference>
<dbReference type="SMART" id="SM00448">
    <property type="entry name" value="REC"/>
    <property type="match status" value="1"/>
</dbReference>
<dbReference type="InterPro" id="IPR001789">
    <property type="entry name" value="Sig_transdc_resp-reg_receiver"/>
</dbReference>
<dbReference type="PROSITE" id="PS50110">
    <property type="entry name" value="RESPONSE_REGULATORY"/>
    <property type="match status" value="1"/>
</dbReference>
<evidence type="ECO:0000256" key="2">
    <source>
        <dbReference type="PROSITE-ProRule" id="PRU00169"/>
    </source>
</evidence>
<gene>
    <name evidence="4" type="ORF">ENG63_05830</name>
</gene>
<organism evidence="4">
    <name type="scientific">Desulfofervidus auxilii</name>
    <dbReference type="NCBI Taxonomy" id="1621989"/>
    <lineage>
        <taxon>Bacteria</taxon>
        <taxon>Pseudomonadati</taxon>
        <taxon>Thermodesulfobacteriota</taxon>
        <taxon>Candidatus Desulfofervidia</taxon>
        <taxon>Candidatus Desulfofervidales</taxon>
        <taxon>Candidatus Desulfofervidaceae</taxon>
        <taxon>Candidatus Desulfofervidus</taxon>
    </lineage>
</organism>
<dbReference type="InterPro" id="IPR050595">
    <property type="entry name" value="Bact_response_regulator"/>
</dbReference>
<dbReference type="Proteomes" id="UP000886289">
    <property type="component" value="Unassembled WGS sequence"/>
</dbReference>
<accession>A0A7C0Y4S8</accession>
<evidence type="ECO:0000313" key="4">
    <source>
        <dbReference type="EMBL" id="HDD44361.1"/>
    </source>
</evidence>
<dbReference type="GO" id="GO:0000160">
    <property type="term" value="P:phosphorelay signal transduction system"/>
    <property type="evidence" value="ECO:0007669"/>
    <property type="project" value="InterPro"/>
</dbReference>
<feature type="modified residue" description="4-aspartylphosphate" evidence="2">
    <location>
        <position position="56"/>
    </location>
</feature>
<dbReference type="SUPFAM" id="SSF52172">
    <property type="entry name" value="CheY-like"/>
    <property type="match status" value="1"/>
</dbReference>
<dbReference type="AlphaFoldDB" id="A0A7C0Y4S8"/>
<evidence type="ECO:0000256" key="1">
    <source>
        <dbReference type="ARBA" id="ARBA00022553"/>
    </source>
</evidence>
<keyword evidence="1 2" id="KW-0597">Phosphoprotein</keyword>